<dbReference type="InterPro" id="IPR006696">
    <property type="entry name" value="DUF423"/>
</dbReference>
<gene>
    <name evidence="3" type="ORF">DCD74_05670</name>
</gene>
<keyword evidence="1" id="KW-0812">Transmembrane</keyword>
<feature type="signal peptide" evidence="2">
    <location>
        <begin position="1"/>
        <end position="28"/>
    </location>
</feature>
<dbReference type="AlphaFoldDB" id="A0A344J8X7"/>
<keyword evidence="4" id="KW-1185">Reference proteome</keyword>
<reference evidence="4" key="1">
    <citation type="submission" date="2018-05" db="EMBL/GenBank/DDBJ databases">
        <title>Luteimonas pekinense sp. nov., isolated from human Meibomian gland secretions, Beijing, China.</title>
        <authorList>
            <person name="Wen T."/>
            <person name="Bai H."/>
            <person name="Lv H."/>
        </authorList>
    </citation>
    <scope>NUCLEOTIDE SEQUENCE [LARGE SCALE GENOMIC DNA]</scope>
    <source>
        <strain evidence="4">83-4</strain>
    </source>
</reference>
<dbReference type="EMBL" id="CP029556">
    <property type="protein sequence ID" value="AXA85487.1"/>
    <property type="molecule type" value="Genomic_DNA"/>
</dbReference>
<accession>A0A344J8X7</accession>
<proteinExistence type="predicted"/>
<keyword evidence="1" id="KW-0472">Membrane</keyword>
<organism evidence="3 4">
    <name type="scientific">Solilutibacter oculi</name>
    <dbReference type="NCBI Taxonomy" id="2698682"/>
    <lineage>
        <taxon>Bacteria</taxon>
        <taxon>Pseudomonadati</taxon>
        <taxon>Pseudomonadota</taxon>
        <taxon>Gammaproteobacteria</taxon>
        <taxon>Lysobacterales</taxon>
        <taxon>Lysobacteraceae</taxon>
        <taxon>Solilutibacter</taxon>
    </lineage>
</organism>
<evidence type="ECO:0000313" key="3">
    <source>
        <dbReference type="EMBL" id="AXA85487.1"/>
    </source>
</evidence>
<feature type="transmembrane region" description="Helical" evidence="1">
    <location>
        <begin position="38"/>
        <end position="56"/>
    </location>
</feature>
<evidence type="ECO:0000256" key="1">
    <source>
        <dbReference type="SAM" id="Phobius"/>
    </source>
</evidence>
<keyword evidence="1" id="KW-1133">Transmembrane helix</keyword>
<dbReference type="KEGG" id="lue:DCD74_05670"/>
<evidence type="ECO:0000313" key="4">
    <source>
        <dbReference type="Proteomes" id="UP000251842"/>
    </source>
</evidence>
<evidence type="ECO:0000256" key="2">
    <source>
        <dbReference type="SAM" id="SignalP"/>
    </source>
</evidence>
<sequence length="116" mass="12067">MHRRFWLASAGSLLAGLSVGLGAYAAHAAVGDQTRHWLLQAAVFGFGHGVALAALAPLAVRRWAWWGLLAIGAGVLLFAGSLVGAALAGTPTTLAPFGGTLMMLGWLLHAIGQWRR</sequence>
<protein>
    <submittedName>
        <fullName evidence="3">DUF423 domain-containing protein</fullName>
    </submittedName>
</protein>
<keyword evidence="2" id="KW-0732">Signal</keyword>
<dbReference type="Pfam" id="PF04241">
    <property type="entry name" value="DUF423"/>
    <property type="match status" value="1"/>
</dbReference>
<feature type="transmembrane region" description="Helical" evidence="1">
    <location>
        <begin position="94"/>
        <end position="112"/>
    </location>
</feature>
<feature type="transmembrane region" description="Helical" evidence="1">
    <location>
        <begin position="63"/>
        <end position="88"/>
    </location>
</feature>
<name>A0A344J8X7_9GAMM</name>
<dbReference type="Proteomes" id="UP000251842">
    <property type="component" value="Chromosome"/>
</dbReference>
<feature type="chain" id="PRO_5016964268" evidence="2">
    <location>
        <begin position="29"/>
        <end position="116"/>
    </location>
</feature>